<dbReference type="AlphaFoldDB" id="A0AAN8KYT3"/>
<reference evidence="1 2" key="1">
    <citation type="submission" date="2021-04" db="EMBL/GenBank/DDBJ databases">
        <authorList>
            <person name="De Guttry C."/>
            <person name="Zahm M."/>
            <person name="Klopp C."/>
            <person name="Cabau C."/>
            <person name="Louis A."/>
            <person name="Berthelot C."/>
            <person name="Parey E."/>
            <person name="Roest Crollius H."/>
            <person name="Montfort J."/>
            <person name="Robinson-Rechavi M."/>
            <person name="Bucao C."/>
            <person name="Bouchez O."/>
            <person name="Gislard M."/>
            <person name="Lluch J."/>
            <person name="Milhes M."/>
            <person name="Lampietro C."/>
            <person name="Lopez Roques C."/>
            <person name="Donnadieu C."/>
            <person name="Braasch I."/>
            <person name="Desvignes T."/>
            <person name="Postlethwait J."/>
            <person name="Bobe J."/>
            <person name="Wedekind C."/>
            <person name="Guiguen Y."/>
        </authorList>
    </citation>
    <scope>NUCLEOTIDE SEQUENCE [LARGE SCALE GENOMIC DNA]</scope>
    <source>
        <strain evidence="1">Cs_M1</strain>
        <tissue evidence="1">Blood</tissue>
    </source>
</reference>
<evidence type="ECO:0000313" key="1">
    <source>
        <dbReference type="EMBL" id="KAK6300478.1"/>
    </source>
</evidence>
<accession>A0AAN8KYT3</accession>
<dbReference type="EMBL" id="JAGTTL010000027">
    <property type="protein sequence ID" value="KAK6300478.1"/>
    <property type="molecule type" value="Genomic_DNA"/>
</dbReference>
<keyword evidence="2" id="KW-1185">Reference proteome</keyword>
<comment type="caution">
    <text evidence="1">The sequence shown here is derived from an EMBL/GenBank/DDBJ whole genome shotgun (WGS) entry which is preliminary data.</text>
</comment>
<dbReference type="Proteomes" id="UP001356427">
    <property type="component" value="Unassembled WGS sequence"/>
</dbReference>
<sequence length="80" mass="8959">SLDYPHLLLISFGRPGPDHHPFISSDLTSIPCRIVSHKHHSPGTFTQPLPCHQFICHFTTTYSSPPPAPSPGLFCIFFYL</sequence>
<name>A0AAN8KYT3_9TELE</name>
<evidence type="ECO:0000313" key="2">
    <source>
        <dbReference type="Proteomes" id="UP001356427"/>
    </source>
</evidence>
<protein>
    <submittedName>
        <fullName evidence="1">Uncharacterized protein</fullName>
    </submittedName>
</protein>
<organism evidence="1 2">
    <name type="scientific">Coregonus suidteri</name>
    <dbReference type="NCBI Taxonomy" id="861788"/>
    <lineage>
        <taxon>Eukaryota</taxon>
        <taxon>Metazoa</taxon>
        <taxon>Chordata</taxon>
        <taxon>Craniata</taxon>
        <taxon>Vertebrata</taxon>
        <taxon>Euteleostomi</taxon>
        <taxon>Actinopterygii</taxon>
        <taxon>Neopterygii</taxon>
        <taxon>Teleostei</taxon>
        <taxon>Protacanthopterygii</taxon>
        <taxon>Salmoniformes</taxon>
        <taxon>Salmonidae</taxon>
        <taxon>Coregoninae</taxon>
        <taxon>Coregonus</taxon>
    </lineage>
</organism>
<proteinExistence type="predicted"/>
<gene>
    <name evidence="1" type="ORF">J4Q44_G00285760</name>
</gene>
<feature type="non-terminal residue" evidence="1">
    <location>
        <position position="1"/>
    </location>
</feature>